<name>A0A8T2NN46_9TELE</name>
<evidence type="ECO:0000256" key="1">
    <source>
        <dbReference type="SAM" id="MobiDB-lite"/>
    </source>
</evidence>
<keyword evidence="3" id="KW-1185">Reference proteome</keyword>
<evidence type="ECO:0000313" key="3">
    <source>
        <dbReference type="Proteomes" id="UP000824540"/>
    </source>
</evidence>
<sequence length="113" mass="12016">MVHISPAAQDGWAQIAESQAPLDPQTGAAGPHLSHNPAQGFRNLCHPWGPPSAASRGSPYRSWYSTKTESRVAAVEDVYHPLPHTPVCGDPTLTPQYCDSLKICGGRGFPEAG</sequence>
<dbReference type="AlphaFoldDB" id="A0A8T2NN46"/>
<protein>
    <submittedName>
        <fullName evidence="2">Uncharacterized protein</fullName>
    </submittedName>
</protein>
<evidence type="ECO:0000313" key="2">
    <source>
        <dbReference type="EMBL" id="KAG9341679.1"/>
    </source>
</evidence>
<dbReference type="Proteomes" id="UP000824540">
    <property type="component" value="Unassembled WGS sequence"/>
</dbReference>
<proteinExistence type="predicted"/>
<accession>A0A8T2NN46</accession>
<comment type="caution">
    <text evidence="2">The sequence shown here is derived from an EMBL/GenBank/DDBJ whole genome shotgun (WGS) entry which is preliminary data.</text>
</comment>
<feature type="region of interest" description="Disordered" evidence="1">
    <location>
        <begin position="1"/>
        <end position="61"/>
    </location>
</feature>
<feature type="non-terminal residue" evidence="2">
    <location>
        <position position="113"/>
    </location>
</feature>
<dbReference type="EMBL" id="JAFBMS010000033">
    <property type="protein sequence ID" value="KAG9341679.1"/>
    <property type="molecule type" value="Genomic_DNA"/>
</dbReference>
<gene>
    <name evidence="2" type="ORF">JZ751_018743</name>
</gene>
<reference evidence="2" key="1">
    <citation type="thesis" date="2021" institute="BYU ScholarsArchive" country="Provo, UT, USA">
        <title>Applications of and Algorithms for Genome Assembly and Genomic Analyses with an Emphasis on Marine Teleosts.</title>
        <authorList>
            <person name="Pickett B.D."/>
        </authorList>
    </citation>
    <scope>NUCLEOTIDE SEQUENCE</scope>
    <source>
        <strain evidence="2">HI-2016</strain>
    </source>
</reference>
<organism evidence="2 3">
    <name type="scientific">Albula glossodonta</name>
    <name type="common">roundjaw bonefish</name>
    <dbReference type="NCBI Taxonomy" id="121402"/>
    <lineage>
        <taxon>Eukaryota</taxon>
        <taxon>Metazoa</taxon>
        <taxon>Chordata</taxon>
        <taxon>Craniata</taxon>
        <taxon>Vertebrata</taxon>
        <taxon>Euteleostomi</taxon>
        <taxon>Actinopterygii</taxon>
        <taxon>Neopterygii</taxon>
        <taxon>Teleostei</taxon>
        <taxon>Albuliformes</taxon>
        <taxon>Albulidae</taxon>
        <taxon>Albula</taxon>
    </lineage>
</organism>